<reference evidence="1 2" key="1">
    <citation type="submission" date="2020-06" db="EMBL/GenBank/DDBJ databases">
        <title>Interaction of electrochemicaly active bacteria, Geobacter bremensis R4 on different carbon anode.</title>
        <authorList>
            <person name="Meng L."/>
            <person name="Yoshida N."/>
        </authorList>
    </citation>
    <scope>NUCLEOTIDE SEQUENCE [LARGE SCALE GENOMIC DNA]</scope>
    <source>
        <strain evidence="1 2">R4</strain>
    </source>
</reference>
<gene>
    <name evidence="1" type="ORF">GEOBRER4_n1267</name>
</gene>
<accession>A0A7R7FS06</accession>
<protein>
    <submittedName>
        <fullName evidence="1">Uncharacterized protein</fullName>
    </submittedName>
</protein>
<evidence type="ECO:0000313" key="1">
    <source>
        <dbReference type="EMBL" id="BCO11270.1"/>
    </source>
</evidence>
<keyword evidence="2" id="KW-1185">Reference proteome</keyword>
<dbReference type="EMBL" id="AP023213">
    <property type="protein sequence ID" value="BCO11270.1"/>
    <property type="molecule type" value="Genomic_DNA"/>
</dbReference>
<organism evidence="1 2">
    <name type="scientific">Citrifermentans bremense</name>
    <dbReference type="NCBI Taxonomy" id="60035"/>
    <lineage>
        <taxon>Bacteria</taxon>
        <taxon>Pseudomonadati</taxon>
        <taxon>Thermodesulfobacteriota</taxon>
        <taxon>Desulfuromonadia</taxon>
        <taxon>Geobacterales</taxon>
        <taxon>Geobacteraceae</taxon>
        <taxon>Citrifermentans</taxon>
    </lineage>
</organism>
<name>A0A7R7FS06_9BACT</name>
<proteinExistence type="predicted"/>
<dbReference type="Proteomes" id="UP000515472">
    <property type="component" value="Chromosome"/>
</dbReference>
<dbReference type="AlphaFoldDB" id="A0A7R7FS06"/>
<evidence type="ECO:0000313" key="2">
    <source>
        <dbReference type="Proteomes" id="UP000515472"/>
    </source>
</evidence>
<sequence>MRHGWQLWLTTRAPKGSELEFAPTEFMKDLAHNELQF</sequence>